<evidence type="ECO:0000256" key="2">
    <source>
        <dbReference type="ARBA" id="ARBA00023136"/>
    </source>
</evidence>
<dbReference type="PANTHER" id="PTHR12894">
    <property type="entry name" value="CNH DOMAIN CONTAINING"/>
    <property type="match status" value="1"/>
</dbReference>
<dbReference type="EMBL" id="JAKKPZ010000019">
    <property type="protein sequence ID" value="KAI1712228.1"/>
    <property type="molecule type" value="Genomic_DNA"/>
</dbReference>
<comment type="caution">
    <text evidence="6">The sequence shown here is derived from an EMBL/GenBank/DDBJ whole genome shotgun (WGS) entry which is preliminary data.</text>
</comment>
<keyword evidence="7" id="KW-1185">Reference proteome</keyword>
<dbReference type="GO" id="GO:0012505">
    <property type="term" value="C:endomembrane system"/>
    <property type="evidence" value="ECO:0007669"/>
    <property type="project" value="UniProtKB-SubCell"/>
</dbReference>
<accession>A0AAD4R2X1</accession>
<dbReference type="InterPro" id="IPR001180">
    <property type="entry name" value="CNH_dom"/>
</dbReference>
<dbReference type="GO" id="GO:0016020">
    <property type="term" value="C:membrane"/>
    <property type="evidence" value="ECO:0007669"/>
    <property type="project" value="TreeGrafter"/>
</dbReference>
<dbReference type="Pfam" id="PF10366">
    <property type="entry name" value="Vps39_1"/>
    <property type="match status" value="1"/>
</dbReference>
<evidence type="ECO:0000313" key="7">
    <source>
        <dbReference type="Proteomes" id="UP001201812"/>
    </source>
</evidence>
<dbReference type="GO" id="GO:0005737">
    <property type="term" value="C:cytoplasm"/>
    <property type="evidence" value="ECO:0007669"/>
    <property type="project" value="TreeGrafter"/>
</dbReference>
<dbReference type="PROSITE" id="PS50219">
    <property type="entry name" value="CNH"/>
    <property type="match status" value="1"/>
</dbReference>
<dbReference type="InterPro" id="IPR000547">
    <property type="entry name" value="Clathrin_H-chain/VPS_repeat"/>
</dbReference>
<dbReference type="PROSITE" id="PS50236">
    <property type="entry name" value="CHCR"/>
    <property type="match status" value="1"/>
</dbReference>
<dbReference type="Proteomes" id="UP001201812">
    <property type="component" value="Unassembled WGS sequence"/>
</dbReference>
<dbReference type="Pfam" id="PF00780">
    <property type="entry name" value="CNH"/>
    <property type="match status" value="1"/>
</dbReference>
<proteinExistence type="inferred from homology"/>
<gene>
    <name evidence="6" type="ORF">DdX_09776</name>
</gene>
<evidence type="ECO:0000259" key="5">
    <source>
        <dbReference type="PROSITE" id="PS50219"/>
    </source>
</evidence>
<feature type="repeat" description="CHCR" evidence="4">
    <location>
        <begin position="838"/>
        <end position="1019"/>
    </location>
</feature>
<dbReference type="GO" id="GO:0006886">
    <property type="term" value="P:intracellular protein transport"/>
    <property type="evidence" value="ECO:0007669"/>
    <property type="project" value="UniProtKB-UniRule"/>
</dbReference>
<comment type="similarity">
    <text evidence="3">Belongs to the VAM6/VPS39 family.</text>
</comment>
<evidence type="ECO:0000256" key="4">
    <source>
        <dbReference type="PROSITE-ProRule" id="PRU01006"/>
    </source>
</evidence>
<sequence>MRILIENPVNPRRRLTLDPHSSEWLDKMAGYSVEAMRPYLKQFVRVKETILRFNFKYAFTPEDMSILASLSHVWSGRYLWLIVRDKNDSQVANDLNFRNDALTSIQNLLSNDAIFSCRCLDLYDDTQLVSLHDYSRIYTVDIIFLCNVEGLPLNIGALLALIERKSQFPRSKTEFVVDITKDSFGIELAAITDAISELIEIHRLGVTEEKGQQWLERPLLSNIDLFFCKPQQIMYDAYAAEEVVSKLPFDATSIASFDKKDKLLIGSRQGHLLTCHRSAEGKKLGGFEYQVCRTFEKRAISELKVVESLDIILCLTDGQLTAHEANEPFKLLDTISKYRPITSFAFHVNQETNLLQVAISSKRRLYLFKWLLNNFDEYPSNTSPLCFVDSALQMAWTGPSNLVMAVKDEYLLLRVLNDEDTREASQLADEESDVGKSTVLCQMGNRPVDAPLICQLTFKTKLPPKRTKELIGLGKDNTIMFFGRSGYQSKDLSQCRFSDVPLSIVYDAPYLVSVLPKGIVEIRSIQPPLLIQKIRLDNVFTLCPSNQGNIYAGSDHFSWRLCSAPLVKKNVEFLEKEKHFDLAIQLAEENDSLLNKATLVDIKRRMALEMFIKKDFRSCFNIHMELKTDVRLVMNMFPQLVPEKFLSSMSRISTQELTLFDPSVNLAENERRAAILELGQYISARRMDEDGPYRKLIEHYKNFKEGKKDNLLSTNTLKKYESMLEFMDTCLLKCWALVNPKLLPMLLRLTNGCIISETEKDLFSKGLFAELLIFYECKKMHRKALELLKREFKNEESPLFGVERLANYLQKLGQENAREIYELSILVLAENVELGVKVFTAEGEQPRNLDVEEILEFLRKNCVAAIIPYLEHVIFEWHEQRPKFHEELAEEYIRNINNLMKDYVHALADEEFRTRGGEEEGELGVMRKKLIHFLENSKEYSPEKVLLLLDDNLLEERAIVYGRLKKHDEALFIYCNILMDFGAAERYCSLYYDPVDAFNKNVYSLLFKAYASPHTFENAALNFKPKFIWRQPKINVTEALKVLRKHASEVDTAVFEVIKNKATQTSLLLAVTQLAQKNREKTFSQMQQRKVVIHESTICHLCKKTISNSAFVRLPTSQLAHYYCFKSHQEAPPS</sequence>
<reference evidence="6" key="1">
    <citation type="submission" date="2022-01" db="EMBL/GenBank/DDBJ databases">
        <title>Genome Sequence Resource for Two Populations of Ditylenchus destructor, the Migratory Endoparasitic Phytonematode.</title>
        <authorList>
            <person name="Zhang H."/>
            <person name="Lin R."/>
            <person name="Xie B."/>
        </authorList>
    </citation>
    <scope>NUCLEOTIDE SEQUENCE</scope>
    <source>
        <strain evidence="6">BazhouSP</strain>
    </source>
</reference>
<protein>
    <submittedName>
        <fullName evidence="6">Vacuolar sorting protein 39 domain 1 domain-containing protein</fullName>
    </submittedName>
</protein>
<dbReference type="GO" id="GO:0034058">
    <property type="term" value="P:endosomal vesicle fusion"/>
    <property type="evidence" value="ECO:0007669"/>
    <property type="project" value="TreeGrafter"/>
</dbReference>
<dbReference type="Pfam" id="PF10367">
    <property type="entry name" value="zf-Vps39_C"/>
    <property type="match status" value="1"/>
</dbReference>
<dbReference type="InterPro" id="IPR019453">
    <property type="entry name" value="VPS39/TGFA1_Znf"/>
</dbReference>
<evidence type="ECO:0000256" key="3">
    <source>
        <dbReference type="ARBA" id="ARBA00038201"/>
    </source>
</evidence>
<comment type="subcellular location">
    <subcellularLocation>
        <location evidence="1">Endomembrane system</location>
        <topology evidence="1">Peripheral membrane protein</topology>
    </subcellularLocation>
</comment>
<dbReference type="PANTHER" id="PTHR12894:SF49">
    <property type="entry name" value="VAM6_VPS39-LIKE PROTEIN"/>
    <property type="match status" value="1"/>
</dbReference>
<evidence type="ECO:0000313" key="6">
    <source>
        <dbReference type="EMBL" id="KAI1712228.1"/>
    </source>
</evidence>
<evidence type="ECO:0000256" key="1">
    <source>
        <dbReference type="ARBA" id="ARBA00004184"/>
    </source>
</evidence>
<organism evidence="6 7">
    <name type="scientific">Ditylenchus destructor</name>
    <dbReference type="NCBI Taxonomy" id="166010"/>
    <lineage>
        <taxon>Eukaryota</taxon>
        <taxon>Metazoa</taxon>
        <taxon>Ecdysozoa</taxon>
        <taxon>Nematoda</taxon>
        <taxon>Chromadorea</taxon>
        <taxon>Rhabditida</taxon>
        <taxon>Tylenchina</taxon>
        <taxon>Tylenchomorpha</taxon>
        <taxon>Sphaerularioidea</taxon>
        <taxon>Anguinidae</taxon>
        <taxon>Anguininae</taxon>
        <taxon>Ditylenchus</taxon>
    </lineage>
</organism>
<name>A0AAD4R2X1_9BILA</name>
<dbReference type="InterPro" id="IPR032914">
    <property type="entry name" value="Vam6/VPS39/TRAP1"/>
</dbReference>
<dbReference type="InterPro" id="IPR019452">
    <property type="entry name" value="VPS39/TGF_beta_rcpt-assoc_1"/>
</dbReference>
<dbReference type="AlphaFoldDB" id="A0AAD4R2X1"/>
<feature type="domain" description="CNH" evidence="5">
    <location>
        <begin position="248"/>
        <end position="549"/>
    </location>
</feature>
<keyword evidence="2" id="KW-0472">Membrane</keyword>
<dbReference type="GO" id="GO:0006914">
    <property type="term" value="P:autophagy"/>
    <property type="evidence" value="ECO:0007669"/>
    <property type="project" value="TreeGrafter"/>
</dbReference>